<proteinExistence type="inferred from homology"/>
<protein>
    <submittedName>
        <fullName evidence="7">MATE family efflux transporter</fullName>
    </submittedName>
</protein>
<dbReference type="GO" id="GO:0015297">
    <property type="term" value="F:antiporter activity"/>
    <property type="evidence" value="ECO:0007669"/>
    <property type="project" value="InterPro"/>
</dbReference>
<dbReference type="NCBIfam" id="TIGR00797">
    <property type="entry name" value="matE"/>
    <property type="match status" value="1"/>
</dbReference>
<evidence type="ECO:0000256" key="4">
    <source>
        <dbReference type="ARBA" id="ARBA00022989"/>
    </source>
</evidence>
<feature type="transmembrane region" description="Helical" evidence="6">
    <location>
        <begin position="250"/>
        <end position="269"/>
    </location>
</feature>
<organism evidence="7">
    <name type="scientific">Pseudidiomarina sp. PP-1MA</name>
    <dbReference type="NCBI Taxonomy" id="3237706"/>
    <lineage>
        <taxon>Bacteria</taxon>
        <taxon>Pseudomonadati</taxon>
        <taxon>Pseudomonadota</taxon>
        <taxon>Gammaproteobacteria</taxon>
        <taxon>Alteromonadales</taxon>
        <taxon>Idiomarinaceae</taxon>
        <taxon>Pseudidiomarina</taxon>
    </lineage>
</organism>
<evidence type="ECO:0000256" key="1">
    <source>
        <dbReference type="ARBA" id="ARBA00004141"/>
    </source>
</evidence>
<comment type="subcellular location">
    <subcellularLocation>
        <location evidence="1">Membrane</location>
        <topology evidence="1">Multi-pass membrane protein</topology>
    </subcellularLocation>
</comment>
<feature type="transmembrane region" description="Helical" evidence="6">
    <location>
        <begin position="145"/>
        <end position="166"/>
    </location>
</feature>
<keyword evidence="4 6" id="KW-1133">Transmembrane helix</keyword>
<keyword evidence="3 6" id="KW-0812">Transmembrane</keyword>
<comment type="similarity">
    <text evidence="2">Belongs to the multi antimicrobial extrusion (MATE) (TC 2.A.66.1) family.</text>
</comment>
<name>A0AB39X7I2_9GAMM</name>
<feature type="transmembrane region" description="Helical" evidence="6">
    <location>
        <begin position="422"/>
        <end position="443"/>
    </location>
</feature>
<dbReference type="EMBL" id="CP165718">
    <property type="protein sequence ID" value="XDV09809.1"/>
    <property type="molecule type" value="Genomic_DNA"/>
</dbReference>
<feature type="transmembrane region" description="Helical" evidence="6">
    <location>
        <begin position="366"/>
        <end position="389"/>
    </location>
</feature>
<feature type="transmembrane region" description="Helical" evidence="6">
    <location>
        <begin position="24"/>
        <end position="45"/>
    </location>
</feature>
<reference evidence="7" key="1">
    <citation type="submission" date="2024-07" db="EMBL/GenBank/DDBJ databases">
        <title>Whole genome sequence of bacterial strains from algal surface.</title>
        <authorList>
            <person name="Kumar P."/>
        </authorList>
    </citation>
    <scope>NUCLEOTIDE SEQUENCE</scope>
    <source>
        <strain evidence="7">PP-1MA</strain>
    </source>
</reference>
<feature type="transmembrane region" description="Helical" evidence="6">
    <location>
        <begin position="324"/>
        <end position="346"/>
    </location>
</feature>
<dbReference type="GO" id="GO:0005886">
    <property type="term" value="C:plasma membrane"/>
    <property type="evidence" value="ECO:0007669"/>
    <property type="project" value="TreeGrafter"/>
</dbReference>
<dbReference type="InterPro" id="IPR002528">
    <property type="entry name" value="MATE_fam"/>
</dbReference>
<feature type="transmembrane region" description="Helical" evidence="6">
    <location>
        <begin position="57"/>
        <end position="81"/>
    </location>
</feature>
<feature type="transmembrane region" description="Helical" evidence="6">
    <location>
        <begin position="396"/>
        <end position="416"/>
    </location>
</feature>
<dbReference type="Pfam" id="PF01554">
    <property type="entry name" value="MatE"/>
    <property type="match status" value="2"/>
</dbReference>
<evidence type="ECO:0000256" key="2">
    <source>
        <dbReference type="ARBA" id="ARBA00010199"/>
    </source>
</evidence>
<evidence type="ECO:0000256" key="3">
    <source>
        <dbReference type="ARBA" id="ARBA00022692"/>
    </source>
</evidence>
<feature type="transmembrane region" description="Helical" evidence="6">
    <location>
        <begin position="205"/>
        <end position="229"/>
    </location>
</feature>
<dbReference type="RefSeq" id="WP_369743096.1">
    <property type="nucleotide sequence ID" value="NZ_CP165718.1"/>
</dbReference>
<feature type="transmembrane region" description="Helical" evidence="6">
    <location>
        <begin position="178"/>
        <end position="199"/>
    </location>
</feature>
<sequence>MINTRIDKLLGIAWLNKYRADHRAIFAIALPMILSNIAAPLLGLVDTAIIGHLDHNIYLGAVALGAMVVSFTYLLAIFLRMSTTAEAAHAFGAGDEQAIRQLLIHALLICIGLGVVLLSAAPWLVKLAWWLIQPSADLAELAGQYIQIRLLAAPAALINLAVLGILLGQQRSKQAMSLIILMNLVNLAADVVLVIGLQLNVIGAAWASVIAETTVAVVGLVWLRQWLILPSKWRIEPAKLKQFVHMNGDIFVRSLLLQLCMATMTGYAAKFGTVVVAANAVLMQFLMLISLGLDGIAYAVEALVGAARGRKDQQQIRHWMKLTLTWSALFALVYCLAFALTGNWIITQITHLPDVITTAQTYLPWLIALPLLAHWSYYYDGVFVGLGLTRGMRNSMAISALGVFLPTVLVSQWLLSKSNANHGLWLALSLFLLARGITQAYLLRRYKIIHQD</sequence>
<accession>A0AB39X7I2</accession>
<evidence type="ECO:0000256" key="6">
    <source>
        <dbReference type="SAM" id="Phobius"/>
    </source>
</evidence>
<dbReference type="PANTHER" id="PTHR42893:SF46">
    <property type="entry name" value="PROTEIN DETOXIFICATION 44, CHLOROPLASTIC"/>
    <property type="match status" value="1"/>
</dbReference>
<evidence type="ECO:0000256" key="5">
    <source>
        <dbReference type="ARBA" id="ARBA00023136"/>
    </source>
</evidence>
<dbReference type="CDD" id="cd13136">
    <property type="entry name" value="MATE_DinF_like"/>
    <property type="match status" value="1"/>
</dbReference>
<dbReference type="InterPro" id="IPR044644">
    <property type="entry name" value="DinF-like"/>
</dbReference>
<feature type="transmembrane region" description="Helical" evidence="6">
    <location>
        <begin position="102"/>
        <end position="125"/>
    </location>
</feature>
<gene>
    <name evidence="7" type="ORF">AB8S08_00975</name>
</gene>
<feature type="transmembrane region" description="Helical" evidence="6">
    <location>
        <begin position="281"/>
        <end position="304"/>
    </location>
</feature>
<dbReference type="AlphaFoldDB" id="A0AB39X7I2"/>
<dbReference type="GO" id="GO:0042910">
    <property type="term" value="F:xenobiotic transmembrane transporter activity"/>
    <property type="evidence" value="ECO:0007669"/>
    <property type="project" value="InterPro"/>
</dbReference>
<evidence type="ECO:0000313" key="7">
    <source>
        <dbReference type="EMBL" id="XDV09809.1"/>
    </source>
</evidence>
<keyword evidence="5 6" id="KW-0472">Membrane</keyword>
<dbReference type="PANTHER" id="PTHR42893">
    <property type="entry name" value="PROTEIN DETOXIFICATION 44, CHLOROPLASTIC-RELATED"/>
    <property type="match status" value="1"/>
</dbReference>